<evidence type="ECO:0000313" key="2">
    <source>
        <dbReference type="EMBL" id="PHX53225.1"/>
    </source>
</evidence>
<organism evidence="2 3">
    <name type="scientific">Tychonema bourrellyi FEM_GT703</name>
    <dbReference type="NCBI Taxonomy" id="2040638"/>
    <lineage>
        <taxon>Bacteria</taxon>
        <taxon>Bacillati</taxon>
        <taxon>Cyanobacteriota</taxon>
        <taxon>Cyanophyceae</taxon>
        <taxon>Oscillatoriophycideae</taxon>
        <taxon>Oscillatoriales</taxon>
        <taxon>Microcoleaceae</taxon>
        <taxon>Tychonema</taxon>
    </lineage>
</organism>
<dbReference type="EMBL" id="NXIB02000236">
    <property type="protein sequence ID" value="PHX53225.1"/>
    <property type="molecule type" value="Genomic_DNA"/>
</dbReference>
<protein>
    <submittedName>
        <fullName evidence="2">Uncharacterized protein</fullName>
    </submittedName>
</protein>
<keyword evidence="3" id="KW-1185">Reference proteome</keyword>
<dbReference type="AlphaFoldDB" id="A0A2G4EUL6"/>
<evidence type="ECO:0000313" key="3">
    <source>
        <dbReference type="Proteomes" id="UP000226442"/>
    </source>
</evidence>
<gene>
    <name evidence="2" type="ORF">CP500_022615</name>
</gene>
<feature type="region of interest" description="Disordered" evidence="1">
    <location>
        <begin position="37"/>
        <end position="69"/>
    </location>
</feature>
<sequence>MASIIDSGLGLTILDFSSSPVRDGCLTIKSRSPLAPGLFHSHQKSQMMGRVGEKERGRRGIGGMTEKLK</sequence>
<feature type="non-terminal residue" evidence="2">
    <location>
        <position position="69"/>
    </location>
</feature>
<dbReference type="Proteomes" id="UP000226442">
    <property type="component" value="Unassembled WGS sequence"/>
</dbReference>
<name>A0A2G4EUL6_9CYAN</name>
<comment type="caution">
    <text evidence="2">The sequence shown here is derived from an EMBL/GenBank/DDBJ whole genome shotgun (WGS) entry which is preliminary data.</text>
</comment>
<evidence type="ECO:0000256" key="1">
    <source>
        <dbReference type="SAM" id="MobiDB-lite"/>
    </source>
</evidence>
<accession>A0A2G4EUL6</accession>
<proteinExistence type="predicted"/>
<reference evidence="2" key="1">
    <citation type="submission" date="2017-10" db="EMBL/GenBank/DDBJ databases">
        <title>Draft genome sequence of the planktic cyanobacteria Tychonema bourrellyi isolated from alpine lentic freshwater.</title>
        <authorList>
            <person name="Tett A."/>
            <person name="Armanini F."/>
            <person name="Asnicar F."/>
            <person name="Boscaini A."/>
            <person name="Pasolli E."/>
            <person name="Zolfo M."/>
            <person name="Donati C."/>
            <person name="Salmaso N."/>
            <person name="Segata N."/>
        </authorList>
    </citation>
    <scope>NUCLEOTIDE SEQUENCE</scope>
    <source>
        <strain evidence="2">FEM_GT703</strain>
    </source>
</reference>